<dbReference type="PANTHER" id="PTHR34112:SF13">
    <property type="entry name" value="OS04G0448200 PROTEIN"/>
    <property type="match status" value="1"/>
</dbReference>
<name>A0AAV5KI27_9ROSI</name>
<organism evidence="2 3">
    <name type="scientific">Rubroshorea leprosula</name>
    <dbReference type="NCBI Taxonomy" id="152421"/>
    <lineage>
        <taxon>Eukaryota</taxon>
        <taxon>Viridiplantae</taxon>
        <taxon>Streptophyta</taxon>
        <taxon>Embryophyta</taxon>
        <taxon>Tracheophyta</taxon>
        <taxon>Spermatophyta</taxon>
        <taxon>Magnoliopsida</taxon>
        <taxon>eudicotyledons</taxon>
        <taxon>Gunneridae</taxon>
        <taxon>Pentapetalae</taxon>
        <taxon>rosids</taxon>
        <taxon>malvids</taxon>
        <taxon>Malvales</taxon>
        <taxon>Dipterocarpaceae</taxon>
        <taxon>Rubroshorea</taxon>
    </lineage>
</organism>
<feature type="compositionally biased region" description="Low complexity" evidence="1">
    <location>
        <begin position="269"/>
        <end position="284"/>
    </location>
</feature>
<feature type="compositionally biased region" description="Polar residues" evidence="1">
    <location>
        <begin position="32"/>
        <end position="47"/>
    </location>
</feature>
<dbReference type="EMBL" id="BPVZ01000065">
    <property type="protein sequence ID" value="GKV24223.1"/>
    <property type="molecule type" value="Genomic_DNA"/>
</dbReference>
<accession>A0AAV5KI27</accession>
<reference evidence="2 3" key="1">
    <citation type="journal article" date="2021" name="Commun. Biol.">
        <title>The genome of Shorea leprosula (Dipterocarpaceae) highlights the ecological relevance of drought in aseasonal tropical rainforests.</title>
        <authorList>
            <person name="Ng K.K.S."/>
            <person name="Kobayashi M.J."/>
            <person name="Fawcett J.A."/>
            <person name="Hatakeyama M."/>
            <person name="Paape T."/>
            <person name="Ng C.H."/>
            <person name="Ang C.C."/>
            <person name="Tnah L.H."/>
            <person name="Lee C.T."/>
            <person name="Nishiyama T."/>
            <person name="Sese J."/>
            <person name="O'Brien M.J."/>
            <person name="Copetti D."/>
            <person name="Mohd Noor M.I."/>
            <person name="Ong R.C."/>
            <person name="Putra M."/>
            <person name="Sireger I.Z."/>
            <person name="Indrioko S."/>
            <person name="Kosugi Y."/>
            <person name="Izuno A."/>
            <person name="Isagi Y."/>
            <person name="Lee S.L."/>
            <person name="Shimizu K.K."/>
        </authorList>
    </citation>
    <scope>NUCLEOTIDE SEQUENCE [LARGE SCALE GENOMIC DNA]</scope>
    <source>
        <strain evidence="2">214</strain>
    </source>
</reference>
<feature type="region of interest" description="Disordered" evidence="1">
    <location>
        <begin position="187"/>
        <end position="222"/>
    </location>
</feature>
<dbReference type="AlphaFoldDB" id="A0AAV5KI27"/>
<gene>
    <name evidence="2" type="ORF">SLEP1_g33859</name>
</gene>
<feature type="region of interest" description="Disordered" evidence="1">
    <location>
        <begin position="321"/>
        <end position="365"/>
    </location>
</feature>
<feature type="region of interest" description="Disordered" evidence="1">
    <location>
        <begin position="236"/>
        <end position="295"/>
    </location>
</feature>
<feature type="compositionally biased region" description="Basic and acidic residues" evidence="1">
    <location>
        <begin position="20"/>
        <end position="31"/>
    </location>
</feature>
<evidence type="ECO:0000313" key="3">
    <source>
        <dbReference type="Proteomes" id="UP001054252"/>
    </source>
</evidence>
<protein>
    <submittedName>
        <fullName evidence="2">Uncharacterized protein</fullName>
    </submittedName>
</protein>
<proteinExistence type="predicted"/>
<feature type="region of interest" description="Disordered" evidence="1">
    <location>
        <begin position="1"/>
        <end position="47"/>
    </location>
</feature>
<dbReference type="PANTHER" id="PTHR34112">
    <property type="entry name" value="C-JUN-AMINO-TERMINAL KINASE-INTERACTING PROTEIN"/>
    <property type="match status" value="1"/>
</dbReference>
<feature type="compositionally biased region" description="Polar residues" evidence="1">
    <location>
        <begin position="200"/>
        <end position="211"/>
    </location>
</feature>
<feature type="compositionally biased region" description="Polar residues" evidence="1">
    <location>
        <begin position="244"/>
        <end position="268"/>
    </location>
</feature>
<sequence length="463" mass="49414">MLPSFDKDPLRRSQSLIKGKRGDTWPRKVRSDSNAVNKSNHTSGNALNEINAIGNKSTFEHNFPSLGAEERQVGAETGRVSSPGLSTAIQSLPAGTSALTSGDGWTSALAEVPVNMGSSGPGVAATQTASASIVPTKTTGLNMAETVAQGPTRAHTPPLLNVGSQRLEELAIKQSRQLIPMTPSVPKTLVLSPSEKSKSKIGQHQYSLFSHHNSRGGTARSDSLKTLNESRLQILKPSRELNGFPTTAKETLSPTNGSKLVNSPVSGNPSSAASAPFRSSSHSFGHSNAERNPTSFRVTIEKRTTAQAQSRNDFFNLLKKKSSQNSPSAVSDPGGAVSPSFSEKSVEVTTEDDSSTVTLHDGHVPPSSEISVVGLLTVNRSEITHDGDSYGGSYLCSSNGEEHPARRVFLGGEEEETAFLRSLGWDENAGEDEGLTEEEIRDFYEEYMKLRPSAKLSQGMLPK</sequence>
<comment type="caution">
    <text evidence="2">The sequence shown here is derived from an EMBL/GenBank/DDBJ whole genome shotgun (WGS) entry which is preliminary data.</text>
</comment>
<dbReference type="Proteomes" id="UP001054252">
    <property type="component" value="Unassembled WGS sequence"/>
</dbReference>
<evidence type="ECO:0000256" key="1">
    <source>
        <dbReference type="SAM" id="MobiDB-lite"/>
    </source>
</evidence>
<feature type="compositionally biased region" description="Basic and acidic residues" evidence="1">
    <location>
        <begin position="1"/>
        <end position="11"/>
    </location>
</feature>
<keyword evidence="3" id="KW-1185">Reference proteome</keyword>
<evidence type="ECO:0000313" key="2">
    <source>
        <dbReference type="EMBL" id="GKV24223.1"/>
    </source>
</evidence>